<dbReference type="RefSeq" id="WP_334479396.1">
    <property type="nucleotide sequence ID" value="NZ_JAZHRV010000001.1"/>
</dbReference>
<protein>
    <submittedName>
        <fullName evidence="1">Uncharacterized protein</fullName>
    </submittedName>
</protein>
<accession>A0ABU8B7R9</accession>
<proteinExistence type="predicted"/>
<name>A0ABU8B7R9_9BRAD</name>
<evidence type="ECO:0000313" key="2">
    <source>
        <dbReference type="Proteomes" id="UP001364224"/>
    </source>
</evidence>
<sequence>MRRQPATIICDAARLRASQPASSQAGDWHDVTGHHRYYGSSAINGGERIVEVRRGPCPRSVNLCGF</sequence>
<keyword evidence="2" id="KW-1185">Reference proteome</keyword>
<comment type="caution">
    <text evidence="1">The sequence shown here is derived from an EMBL/GenBank/DDBJ whole genome shotgun (WGS) entry which is preliminary data.</text>
</comment>
<reference evidence="1 2" key="1">
    <citation type="submission" date="2024-02" db="EMBL/GenBank/DDBJ databases">
        <title>Adaptive strategies in a cosmopolitan and abundant soil bacterium.</title>
        <authorList>
            <person name="Carini P."/>
        </authorList>
    </citation>
    <scope>NUCLEOTIDE SEQUENCE [LARGE SCALE GENOMIC DNA]</scope>
    <source>
        <strain evidence="1 2">AZCC 1608</strain>
    </source>
</reference>
<evidence type="ECO:0000313" key="1">
    <source>
        <dbReference type="EMBL" id="MEH2554598.1"/>
    </source>
</evidence>
<gene>
    <name evidence="1" type="ORF">V1286_002127</name>
</gene>
<dbReference type="EMBL" id="JAZHRV010000001">
    <property type="protein sequence ID" value="MEH2554598.1"/>
    <property type="molecule type" value="Genomic_DNA"/>
</dbReference>
<dbReference type="Proteomes" id="UP001364224">
    <property type="component" value="Unassembled WGS sequence"/>
</dbReference>
<organism evidence="1 2">
    <name type="scientific">Bradyrhizobium algeriense</name>
    <dbReference type="NCBI Taxonomy" id="634784"/>
    <lineage>
        <taxon>Bacteria</taxon>
        <taxon>Pseudomonadati</taxon>
        <taxon>Pseudomonadota</taxon>
        <taxon>Alphaproteobacteria</taxon>
        <taxon>Hyphomicrobiales</taxon>
        <taxon>Nitrobacteraceae</taxon>
        <taxon>Bradyrhizobium</taxon>
    </lineage>
</organism>